<comment type="caution">
    <text evidence="8">The sequence shown here is derived from an EMBL/GenBank/DDBJ whole genome shotgun (WGS) entry which is preliminary data.</text>
</comment>
<dbReference type="EMBL" id="JARBDR010000664">
    <property type="protein sequence ID" value="KAJ8307965.1"/>
    <property type="molecule type" value="Genomic_DNA"/>
</dbReference>
<name>A0ABQ9FB24_TEGGR</name>
<organism evidence="8 9">
    <name type="scientific">Tegillarca granosa</name>
    <name type="common">Malaysian cockle</name>
    <name type="synonym">Anadara granosa</name>
    <dbReference type="NCBI Taxonomy" id="220873"/>
    <lineage>
        <taxon>Eukaryota</taxon>
        <taxon>Metazoa</taxon>
        <taxon>Spiralia</taxon>
        <taxon>Lophotrochozoa</taxon>
        <taxon>Mollusca</taxon>
        <taxon>Bivalvia</taxon>
        <taxon>Autobranchia</taxon>
        <taxon>Pteriomorphia</taxon>
        <taxon>Arcoida</taxon>
        <taxon>Arcoidea</taxon>
        <taxon>Arcidae</taxon>
        <taxon>Tegillarca</taxon>
    </lineage>
</organism>
<dbReference type="EMBL" id="JARBDR010000363">
    <property type="protein sequence ID" value="KAJ8313436.1"/>
    <property type="molecule type" value="Genomic_DNA"/>
</dbReference>
<accession>A0ABQ9FB24</accession>
<protein>
    <recommendedName>
        <fullName evidence="6">THAP-type domain-containing protein</fullName>
    </recommendedName>
</protein>
<dbReference type="Proteomes" id="UP001217089">
    <property type="component" value="Unassembled WGS sequence"/>
</dbReference>
<gene>
    <name evidence="8" type="ORF">KUTeg_009012</name>
    <name evidence="7" type="ORF">KUTeg_014484</name>
</gene>
<feature type="domain" description="THAP-type" evidence="6">
    <location>
        <begin position="1"/>
        <end position="87"/>
    </location>
</feature>
<keyword evidence="2 5" id="KW-0863">Zinc-finger</keyword>
<reference evidence="8 9" key="1">
    <citation type="submission" date="2022-12" db="EMBL/GenBank/DDBJ databases">
        <title>Chromosome-level genome of Tegillarca granosa.</title>
        <authorList>
            <person name="Kim J."/>
        </authorList>
    </citation>
    <scope>NUCLEOTIDE SEQUENCE [LARGE SCALE GENOMIC DNA]</scope>
    <source>
        <strain evidence="8">Teg-2019</strain>
        <tissue evidence="8">Adductor muscle</tissue>
    </source>
</reference>
<sequence length="123" mass="14277">MVKRCSHETCKTDDRYPDRLPGGVKFVPFPKPKTEYDKCLRWNKLCGRPHDQLNPTKINANRYVCTKHFVNQSWPTRNFPDPLPADPYTPKVRKPARVPPSKRIKLSFENSTVVLPVENFVPS</sequence>
<keyword evidence="9" id="KW-1185">Reference proteome</keyword>
<dbReference type="Pfam" id="PF05485">
    <property type="entry name" value="THAP"/>
    <property type="match status" value="1"/>
</dbReference>
<keyword evidence="3" id="KW-0862">Zinc</keyword>
<evidence type="ECO:0000313" key="7">
    <source>
        <dbReference type="EMBL" id="KAJ8307965.1"/>
    </source>
</evidence>
<keyword evidence="1" id="KW-0479">Metal-binding</keyword>
<dbReference type="PROSITE" id="PS50950">
    <property type="entry name" value="ZF_THAP"/>
    <property type="match status" value="1"/>
</dbReference>
<evidence type="ECO:0000256" key="2">
    <source>
        <dbReference type="ARBA" id="ARBA00022771"/>
    </source>
</evidence>
<keyword evidence="4 5" id="KW-0238">DNA-binding</keyword>
<evidence type="ECO:0000313" key="8">
    <source>
        <dbReference type="EMBL" id="KAJ8313436.1"/>
    </source>
</evidence>
<evidence type="ECO:0000256" key="1">
    <source>
        <dbReference type="ARBA" id="ARBA00022723"/>
    </source>
</evidence>
<evidence type="ECO:0000256" key="5">
    <source>
        <dbReference type="PROSITE-ProRule" id="PRU00309"/>
    </source>
</evidence>
<dbReference type="InterPro" id="IPR006612">
    <property type="entry name" value="THAP_Znf"/>
</dbReference>
<evidence type="ECO:0000259" key="6">
    <source>
        <dbReference type="PROSITE" id="PS50950"/>
    </source>
</evidence>
<evidence type="ECO:0000256" key="3">
    <source>
        <dbReference type="ARBA" id="ARBA00022833"/>
    </source>
</evidence>
<proteinExistence type="predicted"/>
<evidence type="ECO:0000313" key="9">
    <source>
        <dbReference type="Proteomes" id="UP001217089"/>
    </source>
</evidence>
<evidence type="ECO:0000256" key="4">
    <source>
        <dbReference type="ARBA" id="ARBA00023125"/>
    </source>
</evidence>
<dbReference type="SUPFAM" id="SSF57716">
    <property type="entry name" value="Glucocorticoid receptor-like (DNA-binding domain)"/>
    <property type="match status" value="1"/>
</dbReference>